<dbReference type="RefSeq" id="WP_163892661.1">
    <property type="nucleotide sequence ID" value="NZ_JAAFYS010000002.1"/>
</dbReference>
<dbReference type="GO" id="GO:0016020">
    <property type="term" value="C:membrane"/>
    <property type="evidence" value="ECO:0007669"/>
    <property type="project" value="GOC"/>
</dbReference>
<dbReference type="Pfam" id="PF03372">
    <property type="entry name" value="Exo_endo_phos"/>
    <property type="match status" value="1"/>
</dbReference>
<comment type="caution">
    <text evidence="2">The sequence shown here is derived from an EMBL/GenBank/DDBJ whole genome shotgun (WGS) entry which is preliminary data.</text>
</comment>
<dbReference type="Proteomes" id="UP000474757">
    <property type="component" value="Unassembled WGS sequence"/>
</dbReference>
<dbReference type="GO" id="GO:0004519">
    <property type="term" value="F:endonuclease activity"/>
    <property type="evidence" value="ECO:0007669"/>
    <property type="project" value="UniProtKB-KW"/>
</dbReference>
<dbReference type="PANTHER" id="PTHR14859:SF1">
    <property type="entry name" value="PGAP2-INTERACTING PROTEIN"/>
    <property type="match status" value="1"/>
</dbReference>
<keyword evidence="2" id="KW-0255">Endonuclease</keyword>
<dbReference type="InterPro" id="IPR005135">
    <property type="entry name" value="Endo/exonuclease/phosphatase"/>
</dbReference>
<dbReference type="InterPro" id="IPR036691">
    <property type="entry name" value="Endo/exonu/phosph_ase_sf"/>
</dbReference>
<dbReference type="Gene3D" id="3.60.10.10">
    <property type="entry name" value="Endonuclease/exonuclease/phosphatase"/>
    <property type="match status" value="1"/>
</dbReference>
<proteinExistence type="predicted"/>
<gene>
    <name evidence="2" type="ORF">GZA08_09485</name>
</gene>
<protein>
    <submittedName>
        <fullName evidence="2">Endonuclease</fullName>
    </submittedName>
</protein>
<evidence type="ECO:0000313" key="2">
    <source>
        <dbReference type="EMBL" id="NDV01197.1"/>
    </source>
</evidence>
<keyword evidence="3" id="KW-1185">Reference proteome</keyword>
<evidence type="ECO:0000313" key="3">
    <source>
        <dbReference type="Proteomes" id="UP000474757"/>
    </source>
</evidence>
<organism evidence="2 3">
    <name type="scientific">Pseudoroseicyclus tamaricis</name>
    <dbReference type="NCBI Taxonomy" id="2705421"/>
    <lineage>
        <taxon>Bacteria</taxon>
        <taxon>Pseudomonadati</taxon>
        <taxon>Pseudomonadota</taxon>
        <taxon>Alphaproteobacteria</taxon>
        <taxon>Rhodobacterales</taxon>
        <taxon>Paracoccaceae</taxon>
        <taxon>Pseudoroseicyclus</taxon>
    </lineage>
</organism>
<dbReference type="AlphaFoldDB" id="A0A6B2JRJ8"/>
<dbReference type="SUPFAM" id="SSF56219">
    <property type="entry name" value="DNase I-like"/>
    <property type="match status" value="1"/>
</dbReference>
<dbReference type="EMBL" id="JAAGAB010000002">
    <property type="protein sequence ID" value="NDV01197.1"/>
    <property type="molecule type" value="Genomic_DNA"/>
</dbReference>
<name>A0A6B2JRJ8_9RHOB</name>
<dbReference type="InterPro" id="IPR051916">
    <property type="entry name" value="GPI-anchor_lipid_remodeler"/>
</dbReference>
<accession>A0A6B2JRJ8</accession>
<feature type="domain" description="Endonuclease/exonuclease/phosphatase" evidence="1">
    <location>
        <begin position="15"/>
        <end position="241"/>
    </location>
</feature>
<dbReference type="GO" id="GO:0006506">
    <property type="term" value="P:GPI anchor biosynthetic process"/>
    <property type="evidence" value="ECO:0007669"/>
    <property type="project" value="TreeGrafter"/>
</dbReference>
<sequence>MTAAATAEPAALRAVSWNVHRGRGGDGRVDPARILHTLAEEVCPKGGADILGLQEADDEVPPHARILDIQAIEAATGLRSVHDRPGLRWGAQSDGFLGAILFLPPGWQITHADVIDLPGHCHRGAISVEAETPHGPLRLLCTHLSLGQPLRIVQVRTLVQYIFRRPSMPSVLMGDLNEWRPWGGLAFSPRVTGCRLSGPCKPSFPVGRPILPLDRILCDMPGAVSGFTVLDGPGIRAASDHRPVRALVAPF</sequence>
<keyword evidence="2" id="KW-0378">Hydrolase</keyword>
<evidence type="ECO:0000259" key="1">
    <source>
        <dbReference type="Pfam" id="PF03372"/>
    </source>
</evidence>
<keyword evidence="2" id="KW-0540">Nuclease</keyword>
<reference evidence="2 3" key="1">
    <citation type="submission" date="2020-02" db="EMBL/GenBank/DDBJ databases">
        <title>Pseudoroseicyclus tamarix, sp. nov., isolated from offshore sediment of a Tamarix chinensis forest.</title>
        <authorList>
            <person name="Gai Y."/>
        </authorList>
    </citation>
    <scope>NUCLEOTIDE SEQUENCE [LARGE SCALE GENOMIC DNA]</scope>
    <source>
        <strain evidence="2 3">CLL3-39</strain>
    </source>
</reference>
<dbReference type="PANTHER" id="PTHR14859">
    <property type="entry name" value="CALCOFLUOR WHITE HYPERSENSITIVE PROTEIN PRECURSOR"/>
    <property type="match status" value="1"/>
</dbReference>